<dbReference type="EC" id="3.2.1.23" evidence="3"/>
<dbReference type="Gene3D" id="2.60.40.10">
    <property type="entry name" value="Immunoglobulins"/>
    <property type="match status" value="1"/>
</dbReference>
<evidence type="ECO:0000256" key="6">
    <source>
        <dbReference type="ARBA" id="ARBA00032230"/>
    </source>
</evidence>
<dbReference type="InterPro" id="IPR008979">
    <property type="entry name" value="Galactose-bd-like_sf"/>
</dbReference>
<reference evidence="8 9" key="1">
    <citation type="submission" date="2024-01" db="EMBL/GenBank/DDBJ databases">
        <authorList>
            <person name="Allen C."/>
            <person name="Tagirdzhanova G."/>
        </authorList>
    </citation>
    <scope>NUCLEOTIDE SEQUENCE [LARGE SCALE GENOMIC DNA]</scope>
</reference>
<dbReference type="SUPFAM" id="SSF49303">
    <property type="entry name" value="beta-Galactosidase/glucuronidase domain"/>
    <property type="match status" value="2"/>
</dbReference>
<sequence length="1006" mass="113765">MSTSPTTANLAPNDSIHLAAHIRSDAANIAMDSGSPEAEEPAPAADVHHFPASILHRNTLSPRAHFYQYASEADALAQDATRARCVRLTGPNSGSEWKLHVSPSPFVRPVDFYKLGFSVAQSGAEWKTVAVPGMWQLQGFGRGPQYTNVVFPWPVNPPHVPRDDNECGRYLTAFRVPKTLRCVPGSQLRLRFEGVDSAFSVWVNGHYVGYSQGARNPSEFDVTDVVTIQEDATDEGGFETTENTLAVEVYQRCDGSYLEDQDQWWLSGIFRDVYLHAFPPVSFEDFHVKTLLDDGYRDAELVVDIRCRDGRNAGWGSLEQTRSTTVRLKLLDARNETVAETKVTTRHFSFDAGTRCFLVHASLPVKNPHKWTAETPYLYTLVLSTCEEDDPVFVGQKVGFRRIELIDGVFCVNGQPVKIRGVNRHEHHPDSGRTVPREWLYKDLTLMKLHNINAIRTSHYINDTRLYELANELGFWVLDEADLECHGFGEQGDDTRPNSWTSDNPDWAAAYVDRAFQMVARDKNQPCIVLWSLGNESFYGCNHQRMYDFIKRNDDTRLVHYEPDQDAETVDIFSRMYDSPSQIKEMARENEWNKPLVLCEYAHAMGNGPGAIKEYIDAFYRYPRLMGGFVWEWANHGLQSRRGNGEEYMAYGGDFGDEPNDGHFVMDGLCFSNHTPTPGLIEYKMAIEPVQTLSIDGDAITIINRYDFLSLDHLLCTWHVVYDGVDGNRWVFDLASGSITSWTRYGQPDNLITEPLTLDVCRALTDNDSGGEFGPEWLKCRVHQAKTHAIQSSWAVLPDSSIVQVTVKARIAPPVYNWAIATETTYRFSGRGVSIRVHAKPEGAMLPKTLPRFGLKLGLASVSFVRWFGRGPGECYRDKKLSQQFGNWIVPVDQLAVEYEYPQYNGNRTDVRWVEFMDVRANTDMRILRARFDGIDNASFQALAYTTADLDAAGHPYELASRQRNDTIVHLDWVHHGLGTGSCGPSTLPEYQLKTNREFDFEISLD</sequence>
<gene>
    <name evidence="8" type="ORF">SCUCBS95973_000543</name>
</gene>
<proteinExistence type="inferred from homology"/>
<dbReference type="PANTHER" id="PTHR46323">
    <property type="entry name" value="BETA-GALACTOSIDASE"/>
    <property type="match status" value="1"/>
</dbReference>
<dbReference type="Gene3D" id="2.60.120.260">
    <property type="entry name" value="Galactose-binding domain-like"/>
    <property type="match status" value="1"/>
</dbReference>
<evidence type="ECO:0000256" key="1">
    <source>
        <dbReference type="ARBA" id="ARBA00001412"/>
    </source>
</evidence>
<accession>A0ABP0AR55</accession>
<evidence type="ECO:0000313" key="9">
    <source>
        <dbReference type="Proteomes" id="UP001642405"/>
    </source>
</evidence>
<dbReference type="Pfam" id="PF02837">
    <property type="entry name" value="Glyco_hydro_2_N"/>
    <property type="match status" value="1"/>
</dbReference>
<protein>
    <recommendedName>
        <fullName evidence="3">beta-galactosidase</fullName>
        <ecNumber evidence="3">3.2.1.23</ecNumber>
    </recommendedName>
    <alternativeName>
        <fullName evidence="6">Lactase</fullName>
    </alternativeName>
</protein>
<dbReference type="InterPro" id="IPR014718">
    <property type="entry name" value="GH-type_carb-bd"/>
</dbReference>
<dbReference type="SUPFAM" id="SSF74650">
    <property type="entry name" value="Galactose mutarotase-like"/>
    <property type="match status" value="1"/>
</dbReference>
<dbReference type="InterPro" id="IPR050347">
    <property type="entry name" value="Bact_Beta-galactosidase"/>
</dbReference>
<evidence type="ECO:0000256" key="4">
    <source>
        <dbReference type="ARBA" id="ARBA00022801"/>
    </source>
</evidence>
<dbReference type="PRINTS" id="PR00132">
    <property type="entry name" value="GLHYDRLASE2"/>
</dbReference>
<feature type="domain" description="Beta galactosidase small chain/" evidence="7">
    <location>
        <begin position="724"/>
        <end position="1006"/>
    </location>
</feature>
<dbReference type="Pfam" id="PF02929">
    <property type="entry name" value="Bgal_small_N"/>
    <property type="match status" value="1"/>
</dbReference>
<dbReference type="InterPro" id="IPR017853">
    <property type="entry name" value="GH"/>
</dbReference>
<dbReference type="InterPro" id="IPR011013">
    <property type="entry name" value="Gal_mutarotase_sf_dom"/>
</dbReference>
<comment type="catalytic activity">
    <reaction evidence="1">
        <text>Hydrolysis of terminal non-reducing beta-D-galactose residues in beta-D-galactosides.</text>
        <dbReference type="EC" id="3.2.1.23"/>
    </reaction>
</comment>
<dbReference type="Pfam" id="PF02836">
    <property type="entry name" value="Glyco_hydro_2_C"/>
    <property type="match status" value="1"/>
</dbReference>
<evidence type="ECO:0000259" key="7">
    <source>
        <dbReference type="SMART" id="SM01038"/>
    </source>
</evidence>
<dbReference type="Pfam" id="PF00703">
    <property type="entry name" value="Glyco_hydro_2"/>
    <property type="match status" value="1"/>
</dbReference>
<dbReference type="InterPro" id="IPR006103">
    <property type="entry name" value="Glyco_hydro_2_cat"/>
</dbReference>
<dbReference type="Gene3D" id="2.70.98.10">
    <property type="match status" value="1"/>
</dbReference>
<keyword evidence="9" id="KW-1185">Reference proteome</keyword>
<dbReference type="InterPro" id="IPR006102">
    <property type="entry name" value="Ig-like_GH2"/>
</dbReference>
<dbReference type="PANTHER" id="PTHR46323:SF2">
    <property type="entry name" value="BETA-GALACTOSIDASE"/>
    <property type="match status" value="1"/>
</dbReference>
<dbReference type="InterPro" id="IPR036156">
    <property type="entry name" value="Beta-gal/glucu_dom_sf"/>
</dbReference>
<keyword evidence="5" id="KW-0326">Glycosidase</keyword>
<dbReference type="SMART" id="SM01038">
    <property type="entry name" value="Bgal_small_N"/>
    <property type="match status" value="1"/>
</dbReference>
<dbReference type="InterPro" id="IPR006101">
    <property type="entry name" value="Glyco_hydro_2"/>
</dbReference>
<dbReference type="SUPFAM" id="SSF51445">
    <property type="entry name" value="(Trans)glycosidases"/>
    <property type="match status" value="1"/>
</dbReference>
<dbReference type="InterPro" id="IPR013783">
    <property type="entry name" value="Ig-like_fold"/>
</dbReference>
<evidence type="ECO:0000256" key="2">
    <source>
        <dbReference type="ARBA" id="ARBA00007401"/>
    </source>
</evidence>
<organism evidence="8 9">
    <name type="scientific">Sporothrix curviconia</name>
    <dbReference type="NCBI Taxonomy" id="1260050"/>
    <lineage>
        <taxon>Eukaryota</taxon>
        <taxon>Fungi</taxon>
        <taxon>Dikarya</taxon>
        <taxon>Ascomycota</taxon>
        <taxon>Pezizomycotina</taxon>
        <taxon>Sordariomycetes</taxon>
        <taxon>Sordariomycetidae</taxon>
        <taxon>Ophiostomatales</taxon>
        <taxon>Ophiostomataceae</taxon>
        <taxon>Sporothrix</taxon>
    </lineage>
</organism>
<keyword evidence="4" id="KW-0378">Hydrolase</keyword>
<comment type="caution">
    <text evidence="8">The sequence shown here is derived from an EMBL/GenBank/DDBJ whole genome shotgun (WGS) entry which is preliminary data.</text>
</comment>
<dbReference type="Gene3D" id="3.20.20.80">
    <property type="entry name" value="Glycosidases"/>
    <property type="match status" value="1"/>
</dbReference>
<comment type="similarity">
    <text evidence="2">Belongs to the glycosyl hydrolase 2 family.</text>
</comment>
<dbReference type="EMBL" id="CAWUHB010000002">
    <property type="protein sequence ID" value="CAK7209741.1"/>
    <property type="molecule type" value="Genomic_DNA"/>
</dbReference>
<name>A0ABP0AR55_9PEZI</name>
<evidence type="ECO:0000256" key="5">
    <source>
        <dbReference type="ARBA" id="ARBA00023295"/>
    </source>
</evidence>
<dbReference type="InterPro" id="IPR004199">
    <property type="entry name" value="B-gal_small/dom_5"/>
</dbReference>
<dbReference type="Proteomes" id="UP001642405">
    <property type="component" value="Unassembled WGS sequence"/>
</dbReference>
<dbReference type="SUPFAM" id="SSF49785">
    <property type="entry name" value="Galactose-binding domain-like"/>
    <property type="match status" value="1"/>
</dbReference>
<dbReference type="InterPro" id="IPR006104">
    <property type="entry name" value="Glyco_hydro_2_N"/>
</dbReference>
<evidence type="ECO:0000313" key="8">
    <source>
        <dbReference type="EMBL" id="CAK7209741.1"/>
    </source>
</evidence>
<evidence type="ECO:0000256" key="3">
    <source>
        <dbReference type="ARBA" id="ARBA00012756"/>
    </source>
</evidence>